<evidence type="ECO:0000256" key="2">
    <source>
        <dbReference type="PROSITE-ProRule" id="PRU00176"/>
    </source>
</evidence>
<dbReference type="PANTHER" id="PTHR48025:SF1">
    <property type="entry name" value="RRM DOMAIN-CONTAINING PROTEIN"/>
    <property type="match status" value="1"/>
</dbReference>
<accession>A0ABR3ENI7</accession>
<feature type="domain" description="RRM" evidence="4">
    <location>
        <begin position="411"/>
        <end position="483"/>
    </location>
</feature>
<name>A0ABR3ENI7_9AGAR</name>
<evidence type="ECO:0000256" key="1">
    <source>
        <dbReference type="ARBA" id="ARBA00022884"/>
    </source>
</evidence>
<comment type="caution">
    <text evidence="5">The sequence shown here is derived from an EMBL/GenBank/DDBJ whole genome shotgun (WGS) entry which is preliminary data.</text>
</comment>
<feature type="region of interest" description="Disordered" evidence="3">
    <location>
        <begin position="760"/>
        <end position="783"/>
    </location>
</feature>
<dbReference type="Pfam" id="PF00076">
    <property type="entry name" value="RRM_1"/>
    <property type="match status" value="1"/>
</dbReference>
<feature type="domain" description="RRM" evidence="4">
    <location>
        <begin position="132"/>
        <end position="208"/>
    </location>
</feature>
<evidence type="ECO:0000313" key="6">
    <source>
        <dbReference type="Proteomes" id="UP001465976"/>
    </source>
</evidence>
<dbReference type="SMART" id="SM00360">
    <property type="entry name" value="RRM"/>
    <property type="match status" value="3"/>
</dbReference>
<organism evidence="5 6">
    <name type="scientific">Marasmius crinis-equi</name>
    <dbReference type="NCBI Taxonomy" id="585013"/>
    <lineage>
        <taxon>Eukaryota</taxon>
        <taxon>Fungi</taxon>
        <taxon>Dikarya</taxon>
        <taxon>Basidiomycota</taxon>
        <taxon>Agaricomycotina</taxon>
        <taxon>Agaricomycetes</taxon>
        <taxon>Agaricomycetidae</taxon>
        <taxon>Agaricales</taxon>
        <taxon>Marasmiineae</taxon>
        <taxon>Marasmiaceae</taxon>
        <taxon>Marasmius</taxon>
    </lineage>
</organism>
<dbReference type="InterPro" id="IPR012677">
    <property type="entry name" value="Nucleotide-bd_a/b_plait_sf"/>
</dbReference>
<dbReference type="PANTHER" id="PTHR48025">
    <property type="entry name" value="OS02G0815200 PROTEIN"/>
    <property type="match status" value="1"/>
</dbReference>
<dbReference type="EMBL" id="JBAHYK010002801">
    <property type="protein sequence ID" value="KAL0564405.1"/>
    <property type="molecule type" value="Genomic_DNA"/>
</dbReference>
<dbReference type="PROSITE" id="PS50102">
    <property type="entry name" value="RRM"/>
    <property type="match status" value="2"/>
</dbReference>
<dbReference type="SUPFAM" id="SSF54928">
    <property type="entry name" value="RNA-binding domain, RBD"/>
    <property type="match status" value="3"/>
</dbReference>
<evidence type="ECO:0000313" key="5">
    <source>
        <dbReference type="EMBL" id="KAL0564405.1"/>
    </source>
</evidence>
<evidence type="ECO:0000259" key="4">
    <source>
        <dbReference type="PROSITE" id="PS50102"/>
    </source>
</evidence>
<dbReference type="Gene3D" id="3.30.70.330">
    <property type="match status" value="3"/>
</dbReference>
<evidence type="ECO:0000256" key="3">
    <source>
        <dbReference type="SAM" id="MobiDB-lite"/>
    </source>
</evidence>
<dbReference type="Proteomes" id="UP001465976">
    <property type="component" value="Unassembled WGS sequence"/>
</dbReference>
<feature type="compositionally biased region" description="Low complexity" evidence="3">
    <location>
        <begin position="37"/>
        <end position="46"/>
    </location>
</feature>
<dbReference type="InterPro" id="IPR000504">
    <property type="entry name" value="RRM_dom"/>
</dbReference>
<feature type="region of interest" description="Disordered" evidence="3">
    <location>
        <begin position="27"/>
        <end position="69"/>
    </location>
</feature>
<dbReference type="InterPro" id="IPR050502">
    <property type="entry name" value="Euk_RNA-bind_prot"/>
</dbReference>
<dbReference type="InterPro" id="IPR035979">
    <property type="entry name" value="RBD_domain_sf"/>
</dbReference>
<sequence length="783" mass="87742">MFLTRLRLRCRPTSSSLLRARRLLSRSSISKDKDDSSQTSKVSQKQEAFEASKSNQQDHAAVVRSNRRENDAQRFQRFHEAITKRLSSPNEAVVRENEKKEEPSYEDIMSYAAKLDEEYFEELPDMRGNERDVLHVKNFSEVPTVEEIRAWFGEGAGVERVFVSQGYTLPFAQVKFTSKEAAVQAHDSLQRTPIVHKGKEVTVGYAAKDHHHSNVSPPTTFLFFVVTTPVLGLRAEAKEEGILGMVEPRHRFMIRSIRLLPRKKGRTSGLVQCIGKNAARTIKEAYGDKMMLSYSVRSRSLGIKVKEEYKNEIRSKEDLQELLKPHLDTIDEMKLCMSFSTLLPTCAYTSLPLPREASTKQGAPTGRIDFISTNAAIDFEVAHSDRLEITYIRGPDYRDATPHPRDVISDRIVRLGNLPPLASEEQVRRIAGAYGRVALVHIPKDPHGHPANFASIQFRSAISARNFCRVVEGGKDDGQRLRLTAKLVNEIQTLDSNVLHLTGFGKRAGAGAGAEPSPTKEGLVRFFGRFGEEIVRVVVGIGKNKTSHFAQVHFTSSEIATQALCSTRASRRYEGQEIRVFYSKKAVGPPPGDRLYFLTTGKGKGSEKEEEEEEEEIKGIFEEWRGKGLVEEVRILPKTSPRTPGLIQCRDAEAAAAVHEAFKKDDRVTITYARVRAQNRKADNKLYFVTTEKGPKTPWTIRRVLLNEQRSRIRSMRILSGNRKGVGVPGFIRCHDAAAAAAVLEAFRGDGRFEMDYARVRGKEDDEGGDGGDGNVAPTDEMV</sequence>
<protein>
    <submittedName>
        <fullName evidence="5">Splicing factor</fullName>
    </submittedName>
</protein>
<gene>
    <name evidence="5" type="primary">PRP24_2</name>
    <name evidence="5" type="ORF">V5O48_017641</name>
</gene>
<proteinExistence type="predicted"/>
<dbReference type="CDD" id="cd00590">
    <property type="entry name" value="RRM_SF"/>
    <property type="match status" value="2"/>
</dbReference>
<keyword evidence="6" id="KW-1185">Reference proteome</keyword>
<keyword evidence="1 2" id="KW-0694">RNA-binding</keyword>
<reference evidence="5 6" key="1">
    <citation type="submission" date="2024-02" db="EMBL/GenBank/DDBJ databases">
        <title>A draft genome for the cacao thread blight pathogen Marasmius crinis-equi.</title>
        <authorList>
            <person name="Cohen S.P."/>
            <person name="Baruah I.K."/>
            <person name="Amoako-Attah I."/>
            <person name="Bukari Y."/>
            <person name="Meinhardt L.W."/>
            <person name="Bailey B.A."/>
        </authorList>
    </citation>
    <scope>NUCLEOTIDE SEQUENCE [LARGE SCALE GENOMIC DNA]</scope>
    <source>
        <strain evidence="5 6">GH-76</strain>
    </source>
</reference>